<dbReference type="EMBL" id="BKCJ010533284">
    <property type="protein sequence ID" value="GFB01206.1"/>
    <property type="molecule type" value="Genomic_DNA"/>
</dbReference>
<protein>
    <submittedName>
        <fullName evidence="1">Ribonuclease H-like domain, Gag-pre-integrase domain protein</fullName>
    </submittedName>
</protein>
<reference evidence="1" key="1">
    <citation type="journal article" date="2019" name="Sci. Rep.">
        <title>Draft genome of Tanacetum cinerariifolium, the natural source of mosquito coil.</title>
        <authorList>
            <person name="Yamashiro T."/>
            <person name="Shiraishi A."/>
            <person name="Satake H."/>
            <person name="Nakayama K."/>
        </authorList>
    </citation>
    <scope>NUCLEOTIDE SEQUENCE</scope>
</reference>
<organism evidence="1">
    <name type="scientific">Tanacetum cinerariifolium</name>
    <name type="common">Dalmatian daisy</name>
    <name type="synonym">Chrysanthemum cinerariifolium</name>
    <dbReference type="NCBI Taxonomy" id="118510"/>
    <lineage>
        <taxon>Eukaryota</taxon>
        <taxon>Viridiplantae</taxon>
        <taxon>Streptophyta</taxon>
        <taxon>Embryophyta</taxon>
        <taxon>Tracheophyta</taxon>
        <taxon>Spermatophyta</taxon>
        <taxon>Magnoliopsida</taxon>
        <taxon>eudicotyledons</taxon>
        <taxon>Gunneridae</taxon>
        <taxon>Pentapetalae</taxon>
        <taxon>asterids</taxon>
        <taxon>campanulids</taxon>
        <taxon>Asterales</taxon>
        <taxon>Asteraceae</taxon>
        <taxon>Asteroideae</taxon>
        <taxon>Anthemideae</taxon>
        <taxon>Anthemidinae</taxon>
        <taxon>Tanacetum</taxon>
    </lineage>
</organism>
<evidence type="ECO:0000313" key="1">
    <source>
        <dbReference type="EMBL" id="GFB01206.1"/>
    </source>
</evidence>
<gene>
    <name evidence="1" type="ORF">Tci_673177</name>
</gene>
<comment type="caution">
    <text evidence="1">The sequence shown here is derived from an EMBL/GenBank/DDBJ whole genome shotgun (WGS) entry which is preliminary data.</text>
</comment>
<accession>A0A699KQB4</accession>
<sequence>MTDAKEMWEAIKSRFEGLHKGYNRFQSILSQLETHGAGVSTEDVNHKFLSRRRYAGNTECKARENGKRPAKQDKHKLMVTIDGEGVDWTGHAEDETEDYALMASNSNNSGSDTKVTSCSKVCEESYAKLKKLYDEQRKQLGVASIEIQAYTLALKKVEAQLVYHQKINLLIKKK</sequence>
<dbReference type="AlphaFoldDB" id="A0A699KQB4"/>
<name>A0A699KQB4_TANCI</name>
<proteinExistence type="predicted"/>